<dbReference type="EMBL" id="PPEK01000003">
    <property type="protein sequence ID" value="PNV68109.1"/>
    <property type="molecule type" value="Genomic_DNA"/>
</dbReference>
<keyword evidence="7" id="KW-0472">Membrane</keyword>
<dbReference type="GO" id="GO:0006826">
    <property type="term" value="P:iron ion transport"/>
    <property type="evidence" value="ECO:0007669"/>
    <property type="project" value="UniProtKB-KW"/>
</dbReference>
<dbReference type="InterPro" id="IPR003959">
    <property type="entry name" value="ATPase_AAA_core"/>
</dbReference>
<comment type="caution">
    <text evidence="9">The sequence shown here is derived from an EMBL/GenBank/DDBJ whole genome shotgun (WGS) entry which is preliminary data.</text>
</comment>
<comment type="subcellular location">
    <subcellularLocation>
        <location evidence="1">Cell membrane</location>
        <topology evidence="1">Peripheral membrane protein</topology>
    </subcellularLocation>
</comment>
<sequence>MRDDVFVTSLAIDWADVPDKGVYPFNVPAIASLRALDLGQPITFFCGENGTGKSTLLEAMSVAYGLNPEGGSRNYTFSVHDGHSELCDHVRLLKGICRPRDSFLVRSDTLFNLISEMDALEDDQRYFGGRSLHARSHGEGILTLVSRRFGGEGFYVLDEPETGLSQLGQVALLAEIVRLANAGSQLVVATHSPILLSAPGAVIYQFEDEVRRVSLEQTMEWDALHRFLEDPDRLLAEFLDS</sequence>
<evidence type="ECO:0000256" key="1">
    <source>
        <dbReference type="ARBA" id="ARBA00004202"/>
    </source>
</evidence>
<organism evidence="9 10">
    <name type="scientific">Enteroscipio rubneri</name>
    <dbReference type="NCBI Taxonomy" id="2070686"/>
    <lineage>
        <taxon>Bacteria</taxon>
        <taxon>Bacillati</taxon>
        <taxon>Actinomycetota</taxon>
        <taxon>Coriobacteriia</taxon>
        <taxon>Eggerthellales</taxon>
        <taxon>Eggerthellaceae</taxon>
        <taxon>Enteroscipio</taxon>
    </lineage>
</organism>
<keyword evidence="4" id="KW-0410">Iron transport</keyword>
<dbReference type="InterPro" id="IPR038729">
    <property type="entry name" value="Rad50/SbcC_AAA"/>
</dbReference>
<name>A0A2K2UCX7_9ACTN</name>
<evidence type="ECO:0000256" key="5">
    <source>
        <dbReference type="ARBA" id="ARBA00023004"/>
    </source>
</evidence>
<dbReference type="GO" id="GO:0006302">
    <property type="term" value="P:double-strand break repair"/>
    <property type="evidence" value="ECO:0007669"/>
    <property type="project" value="InterPro"/>
</dbReference>
<dbReference type="SMART" id="SM00382">
    <property type="entry name" value="AAA"/>
    <property type="match status" value="1"/>
</dbReference>
<dbReference type="GO" id="GO:0005886">
    <property type="term" value="C:plasma membrane"/>
    <property type="evidence" value="ECO:0007669"/>
    <property type="project" value="UniProtKB-SubCell"/>
</dbReference>
<proteinExistence type="predicted"/>
<dbReference type="Proteomes" id="UP000236197">
    <property type="component" value="Unassembled WGS sequence"/>
</dbReference>
<dbReference type="InterPro" id="IPR027417">
    <property type="entry name" value="P-loop_NTPase"/>
</dbReference>
<dbReference type="Pfam" id="PF13304">
    <property type="entry name" value="AAA_21"/>
    <property type="match status" value="1"/>
</dbReference>
<evidence type="ECO:0000256" key="7">
    <source>
        <dbReference type="ARBA" id="ARBA00023136"/>
    </source>
</evidence>
<evidence type="ECO:0000256" key="4">
    <source>
        <dbReference type="ARBA" id="ARBA00022496"/>
    </source>
</evidence>
<dbReference type="GO" id="GO:0016887">
    <property type="term" value="F:ATP hydrolysis activity"/>
    <property type="evidence" value="ECO:0007669"/>
    <property type="project" value="InterPro"/>
</dbReference>
<dbReference type="CDD" id="cd00267">
    <property type="entry name" value="ABC_ATPase"/>
    <property type="match status" value="1"/>
</dbReference>
<keyword evidence="5" id="KW-0408">Iron</keyword>
<dbReference type="Pfam" id="PF13476">
    <property type="entry name" value="AAA_23"/>
    <property type="match status" value="1"/>
</dbReference>
<dbReference type="OrthoDB" id="9784297at2"/>
<evidence type="ECO:0000256" key="2">
    <source>
        <dbReference type="ARBA" id="ARBA00022448"/>
    </source>
</evidence>
<feature type="domain" description="AAA+ ATPase" evidence="8">
    <location>
        <begin position="39"/>
        <end position="216"/>
    </location>
</feature>
<keyword evidence="9" id="KW-0547">Nucleotide-binding</keyword>
<dbReference type="PANTHER" id="PTHR42771:SF2">
    <property type="entry name" value="IRON(3+)-HYDROXAMATE IMPORT ATP-BINDING PROTEIN FHUC"/>
    <property type="match status" value="1"/>
</dbReference>
<keyword evidence="6" id="KW-0406">Ion transport</keyword>
<protein>
    <submittedName>
        <fullName evidence="9">ABC transporter ATP-binding protein</fullName>
    </submittedName>
</protein>
<dbReference type="PANTHER" id="PTHR42771">
    <property type="entry name" value="IRON(3+)-HYDROXAMATE IMPORT ATP-BINDING PROTEIN FHUC"/>
    <property type="match status" value="1"/>
</dbReference>
<evidence type="ECO:0000313" key="10">
    <source>
        <dbReference type="Proteomes" id="UP000236197"/>
    </source>
</evidence>
<evidence type="ECO:0000256" key="6">
    <source>
        <dbReference type="ARBA" id="ARBA00023065"/>
    </source>
</evidence>
<accession>A0A2K2UCX7</accession>
<keyword evidence="9" id="KW-0067">ATP-binding</keyword>
<dbReference type="Gene3D" id="3.40.50.300">
    <property type="entry name" value="P-loop containing nucleotide triphosphate hydrolases"/>
    <property type="match status" value="2"/>
</dbReference>
<dbReference type="GO" id="GO:0005524">
    <property type="term" value="F:ATP binding"/>
    <property type="evidence" value="ECO:0007669"/>
    <property type="project" value="UniProtKB-KW"/>
</dbReference>
<dbReference type="InterPro" id="IPR051535">
    <property type="entry name" value="Siderophore_ABC-ATPase"/>
</dbReference>
<dbReference type="SUPFAM" id="SSF52540">
    <property type="entry name" value="P-loop containing nucleoside triphosphate hydrolases"/>
    <property type="match status" value="1"/>
</dbReference>
<evidence type="ECO:0000313" key="9">
    <source>
        <dbReference type="EMBL" id="PNV68109.1"/>
    </source>
</evidence>
<dbReference type="InterPro" id="IPR003593">
    <property type="entry name" value="AAA+_ATPase"/>
</dbReference>
<dbReference type="RefSeq" id="WP_103264586.1">
    <property type="nucleotide sequence ID" value="NZ_CABMLE010000003.1"/>
</dbReference>
<dbReference type="AlphaFoldDB" id="A0A2K2UCX7"/>
<keyword evidence="3" id="KW-1003">Cell membrane</keyword>
<evidence type="ECO:0000256" key="3">
    <source>
        <dbReference type="ARBA" id="ARBA00022475"/>
    </source>
</evidence>
<keyword evidence="10" id="KW-1185">Reference proteome</keyword>
<evidence type="ECO:0000259" key="8">
    <source>
        <dbReference type="SMART" id="SM00382"/>
    </source>
</evidence>
<gene>
    <name evidence="9" type="ORF">C2L71_04560</name>
</gene>
<reference evidence="10" key="1">
    <citation type="submission" date="2018-01" db="EMBL/GenBank/DDBJ databases">
        <title>Rubneribacter badeniensis gen. nov., sp. nov., and Colonibacter rubneri, gen. nov., sp. nov., WGS of new members of the Eggerthellaceae.</title>
        <authorList>
            <person name="Danylec N."/>
            <person name="Stoll D.A."/>
            <person name="Doetsch A."/>
            <person name="Kulling S.E."/>
            <person name="Huch M."/>
        </authorList>
    </citation>
    <scope>NUCLEOTIDE SEQUENCE [LARGE SCALE GENOMIC DNA]</scope>
    <source>
        <strain evidence="10">ResAG-96</strain>
    </source>
</reference>
<keyword evidence="2" id="KW-0813">Transport</keyword>